<feature type="region of interest" description="Disordered" evidence="1">
    <location>
        <begin position="189"/>
        <end position="210"/>
    </location>
</feature>
<evidence type="ECO:0000256" key="2">
    <source>
        <dbReference type="SAM" id="SignalP"/>
    </source>
</evidence>
<dbReference type="Proteomes" id="UP001222325">
    <property type="component" value="Unassembled WGS sequence"/>
</dbReference>
<dbReference type="InterPro" id="IPR008972">
    <property type="entry name" value="Cupredoxin"/>
</dbReference>
<dbReference type="InterPro" id="IPR052953">
    <property type="entry name" value="Ser-rich/MCO-related"/>
</dbReference>
<feature type="signal peptide" evidence="2">
    <location>
        <begin position="1"/>
        <end position="17"/>
    </location>
</feature>
<dbReference type="SUPFAM" id="SSF49503">
    <property type="entry name" value="Cupredoxins"/>
    <property type="match status" value="1"/>
</dbReference>
<keyword evidence="4" id="KW-1185">Reference proteome</keyword>
<keyword evidence="2" id="KW-0732">Signal</keyword>
<dbReference type="AlphaFoldDB" id="A0AAD6TWV0"/>
<feature type="chain" id="PRO_5041922379" evidence="2">
    <location>
        <begin position="18"/>
        <end position="239"/>
    </location>
</feature>
<dbReference type="CDD" id="cd00920">
    <property type="entry name" value="Cupredoxin"/>
    <property type="match status" value="1"/>
</dbReference>
<accession>A0AAD6TWV0</accession>
<evidence type="ECO:0000313" key="3">
    <source>
        <dbReference type="EMBL" id="KAJ7080203.1"/>
    </source>
</evidence>
<dbReference type="PANTHER" id="PTHR34883">
    <property type="entry name" value="SERINE-RICH PROTEIN, PUTATIVE-RELATED-RELATED"/>
    <property type="match status" value="1"/>
</dbReference>
<comment type="caution">
    <text evidence="3">The sequence shown here is derived from an EMBL/GenBank/DDBJ whole genome shotgun (WGS) entry which is preliminary data.</text>
</comment>
<organism evidence="3 4">
    <name type="scientific">Mycena belliarum</name>
    <dbReference type="NCBI Taxonomy" id="1033014"/>
    <lineage>
        <taxon>Eukaryota</taxon>
        <taxon>Fungi</taxon>
        <taxon>Dikarya</taxon>
        <taxon>Basidiomycota</taxon>
        <taxon>Agaricomycotina</taxon>
        <taxon>Agaricomycetes</taxon>
        <taxon>Agaricomycetidae</taxon>
        <taxon>Agaricales</taxon>
        <taxon>Marasmiineae</taxon>
        <taxon>Mycenaceae</taxon>
        <taxon>Mycena</taxon>
    </lineage>
</organism>
<dbReference type="EMBL" id="JARJCN010000056">
    <property type="protein sequence ID" value="KAJ7080203.1"/>
    <property type="molecule type" value="Genomic_DNA"/>
</dbReference>
<proteinExistence type="predicted"/>
<reference evidence="3" key="1">
    <citation type="submission" date="2023-03" db="EMBL/GenBank/DDBJ databases">
        <title>Massive genome expansion in bonnet fungi (Mycena s.s.) driven by repeated elements and novel gene families across ecological guilds.</title>
        <authorList>
            <consortium name="Lawrence Berkeley National Laboratory"/>
            <person name="Harder C.B."/>
            <person name="Miyauchi S."/>
            <person name="Viragh M."/>
            <person name="Kuo A."/>
            <person name="Thoen E."/>
            <person name="Andreopoulos B."/>
            <person name="Lu D."/>
            <person name="Skrede I."/>
            <person name="Drula E."/>
            <person name="Henrissat B."/>
            <person name="Morin E."/>
            <person name="Kohler A."/>
            <person name="Barry K."/>
            <person name="LaButti K."/>
            <person name="Morin E."/>
            <person name="Salamov A."/>
            <person name="Lipzen A."/>
            <person name="Mereny Z."/>
            <person name="Hegedus B."/>
            <person name="Baldrian P."/>
            <person name="Stursova M."/>
            <person name="Weitz H."/>
            <person name="Taylor A."/>
            <person name="Grigoriev I.V."/>
            <person name="Nagy L.G."/>
            <person name="Martin F."/>
            <person name="Kauserud H."/>
        </authorList>
    </citation>
    <scope>NUCLEOTIDE SEQUENCE</scope>
    <source>
        <strain evidence="3">CBHHK173m</strain>
    </source>
</reference>
<evidence type="ECO:0000313" key="4">
    <source>
        <dbReference type="Proteomes" id="UP001222325"/>
    </source>
</evidence>
<sequence>MRFALGTTLTAATLAFGQTVVKVAVGGSSGSANGIFSFTPSTITAANGTIVSFQFTGAPGNHTVTQSSFAAPCQPLANGFDSGSVFISSSTAPNPPPEWNITVTDDSKPIWFYCKQLLPSPHCTSGMVGAINVQAGSANTFEAFQKAATSDQHPGQAPGGLVGVGASASARPLVAAGATLFPASGASATAPGGSSASSTSSRAAGGSQTPNSADPVVLGFNLNVLTIVAGIIAGAKLVL</sequence>
<feature type="compositionally biased region" description="Low complexity" evidence="1">
    <location>
        <begin position="189"/>
        <end position="207"/>
    </location>
</feature>
<evidence type="ECO:0000256" key="1">
    <source>
        <dbReference type="SAM" id="MobiDB-lite"/>
    </source>
</evidence>
<protein>
    <submittedName>
        <fullName evidence="3">Cupredoxin</fullName>
    </submittedName>
</protein>
<dbReference type="PANTHER" id="PTHR34883:SF15">
    <property type="entry name" value="EXTRACELLULAR SERINE-RICH PROTEIN"/>
    <property type="match status" value="1"/>
</dbReference>
<gene>
    <name evidence="3" type="ORF">B0H15DRAFT_953692</name>
</gene>
<dbReference type="Gene3D" id="2.60.40.420">
    <property type="entry name" value="Cupredoxins - blue copper proteins"/>
    <property type="match status" value="1"/>
</dbReference>
<name>A0AAD6TWV0_9AGAR</name>